<dbReference type="InterPro" id="IPR003781">
    <property type="entry name" value="CoA-bd"/>
</dbReference>
<name>A0A1M6Q440_PSETH</name>
<dbReference type="SUPFAM" id="SSF56059">
    <property type="entry name" value="Glutathione synthetase ATP-binding domain-like"/>
    <property type="match status" value="1"/>
</dbReference>
<dbReference type="InterPro" id="IPR011761">
    <property type="entry name" value="ATP-grasp"/>
</dbReference>
<dbReference type="SUPFAM" id="SSF52210">
    <property type="entry name" value="Succinyl-CoA synthetase domains"/>
    <property type="match status" value="2"/>
</dbReference>
<dbReference type="Pfam" id="PF19045">
    <property type="entry name" value="Ligase_CoA_2"/>
    <property type="match status" value="1"/>
</dbReference>
<dbReference type="Gene3D" id="3.30.470.20">
    <property type="entry name" value="ATP-grasp fold, B domain"/>
    <property type="match status" value="1"/>
</dbReference>
<dbReference type="InterPro" id="IPR036291">
    <property type="entry name" value="NAD(P)-bd_dom_sf"/>
</dbReference>
<dbReference type="Pfam" id="PF13607">
    <property type="entry name" value="Succ_CoA_lig"/>
    <property type="match status" value="1"/>
</dbReference>
<dbReference type="PANTHER" id="PTHR42793:SF1">
    <property type="entry name" value="PEPTIDYL-LYSINE N-ACETYLTRANSFERASE PATZ"/>
    <property type="match status" value="1"/>
</dbReference>
<dbReference type="InterPro" id="IPR032875">
    <property type="entry name" value="Succ_CoA_lig_flav_dom"/>
</dbReference>
<evidence type="ECO:0000256" key="2">
    <source>
        <dbReference type="SAM" id="MobiDB-lite"/>
    </source>
</evidence>
<dbReference type="InterPro" id="IPR043938">
    <property type="entry name" value="Ligase_CoA_dom"/>
</dbReference>
<evidence type="ECO:0000259" key="3">
    <source>
        <dbReference type="PROSITE" id="PS50975"/>
    </source>
</evidence>
<keyword evidence="1" id="KW-0067">ATP-binding</keyword>
<feature type="region of interest" description="Disordered" evidence="2">
    <location>
        <begin position="468"/>
        <end position="491"/>
    </location>
</feature>
<keyword evidence="5" id="KW-1185">Reference proteome</keyword>
<proteinExistence type="predicted"/>
<dbReference type="Gene3D" id="3.30.1490.20">
    <property type="entry name" value="ATP-grasp fold, A domain"/>
    <property type="match status" value="1"/>
</dbReference>
<feature type="compositionally biased region" description="Pro residues" evidence="2">
    <location>
        <begin position="468"/>
        <end position="480"/>
    </location>
</feature>
<dbReference type="STRING" id="1848.SAMN05443637_10382"/>
<evidence type="ECO:0000313" key="4">
    <source>
        <dbReference type="EMBL" id="SHK14999.1"/>
    </source>
</evidence>
<dbReference type="GO" id="GO:0046872">
    <property type="term" value="F:metal ion binding"/>
    <property type="evidence" value="ECO:0007669"/>
    <property type="project" value="InterPro"/>
</dbReference>
<dbReference type="OrthoDB" id="190266at2"/>
<dbReference type="PROSITE" id="PS50975">
    <property type="entry name" value="ATP_GRASP"/>
    <property type="match status" value="1"/>
</dbReference>
<protein>
    <submittedName>
        <fullName evidence="4">Acyl-CoA synthetase (NDP forming)</fullName>
    </submittedName>
</protein>
<keyword evidence="1" id="KW-0547">Nucleotide-binding</keyword>
<dbReference type="RefSeq" id="WP_073455640.1">
    <property type="nucleotide sequence ID" value="NZ_CALGVN010000033.1"/>
</dbReference>
<dbReference type="Pfam" id="PF13380">
    <property type="entry name" value="CoA_binding_2"/>
    <property type="match status" value="1"/>
</dbReference>
<dbReference type="SUPFAM" id="SSF51735">
    <property type="entry name" value="NAD(P)-binding Rossmann-fold domains"/>
    <property type="match status" value="1"/>
</dbReference>
<accession>A0A1M6Q440</accession>
<dbReference type="GO" id="GO:0005524">
    <property type="term" value="F:ATP binding"/>
    <property type="evidence" value="ECO:0007669"/>
    <property type="project" value="UniProtKB-UniRule"/>
</dbReference>
<dbReference type="InterPro" id="IPR016102">
    <property type="entry name" value="Succinyl-CoA_synth-like"/>
</dbReference>
<dbReference type="Gene3D" id="3.40.50.720">
    <property type="entry name" value="NAD(P)-binding Rossmann-like Domain"/>
    <property type="match status" value="1"/>
</dbReference>
<reference evidence="4 5" key="1">
    <citation type="submission" date="2016-11" db="EMBL/GenBank/DDBJ databases">
        <authorList>
            <person name="Jaros S."/>
            <person name="Januszkiewicz K."/>
            <person name="Wedrychowicz H."/>
        </authorList>
    </citation>
    <scope>NUCLEOTIDE SEQUENCE [LARGE SCALE GENOMIC DNA]</scope>
    <source>
        <strain evidence="4 5">DSM 43832</strain>
    </source>
</reference>
<evidence type="ECO:0000256" key="1">
    <source>
        <dbReference type="PROSITE-ProRule" id="PRU00409"/>
    </source>
</evidence>
<dbReference type="Gene3D" id="3.40.50.261">
    <property type="entry name" value="Succinyl-CoA synthetase domains"/>
    <property type="match status" value="2"/>
</dbReference>
<dbReference type="AlphaFoldDB" id="A0A1M6Q440"/>
<sequence>MTVETTPAQEIAEALFRPRSIVLIGASDDPTKIGGRILAHLTDGGYPGEVHVVSRTGRPVQGRPSVTSVAELPTGIDLAVVATPAAHVPSTVAALGRHGVRVAVVVSSGFGETGTPQGRSLEAELRAACRETGIRVVGPNCQGVANLGARMVASFSSTFSRSTGLTDGSVAVLSQSGAMGAVLAQLAQPFVDGVRYWAATGNETDLTVADLLRGVVADPDVRTVQIYLEHLGNTAVLAEAAAEAARAGKTVLALKAGRTASGSRAAGSHTGALAQEDAVVDAFLARHGIVRARDPREMSELVRLFARPRPVGEGRVALVTNSGGLGVLLADEAEAHGLQLARFSERTLAQLRAGLPAFAAVQNPVDITAQLLTRPELVRNALAALEQDPGTDVVVVALGILGEYYDLDQILADVVDFQRRTTKLVMVCWVAGQRGMVERFAAHGVPAFDDTTACIRALAGLVRHERWTPPPAAEPVPAVQPPGAGRQSEHQGKQILTGWGLPVVRSLLAADPEEAVARAREIGYPVVLKLSAPSVAHKTELGLVEVGIADDDALRAAARRMLAAPVVGEIDGLLVEPMIAAVVEAAVGVLHDPAAGPVIMVGAGGVHAELLKDVRLLVPPIDETAARAAIESLALFPLLDGYRGRPPGDVDALVRLVVDLAAVPAVRAGQVTELDLNPVLVLPRGQGVVAVDVALTLRDESASRTTSL</sequence>
<dbReference type="Pfam" id="PF13549">
    <property type="entry name" value="ATP-grasp_5"/>
    <property type="match status" value="1"/>
</dbReference>
<dbReference type="PANTHER" id="PTHR42793">
    <property type="entry name" value="COA BINDING DOMAIN CONTAINING PROTEIN"/>
    <property type="match status" value="1"/>
</dbReference>
<dbReference type="InterPro" id="IPR013815">
    <property type="entry name" value="ATP_grasp_subdomain_1"/>
</dbReference>
<feature type="domain" description="ATP-grasp" evidence="3">
    <location>
        <begin position="493"/>
        <end position="529"/>
    </location>
</feature>
<dbReference type="GO" id="GO:0043758">
    <property type="term" value="F:acetate-CoA ligase (ADP-forming) activity"/>
    <property type="evidence" value="ECO:0007669"/>
    <property type="project" value="InterPro"/>
</dbReference>
<dbReference type="SMART" id="SM00881">
    <property type="entry name" value="CoA_binding"/>
    <property type="match status" value="1"/>
</dbReference>
<dbReference type="EMBL" id="FRAP01000003">
    <property type="protein sequence ID" value="SHK14999.1"/>
    <property type="molecule type" value="Genomic_DNA"/>
</dbReference>
<organism evidence="4 5">
    <name type="scientific">Pseudonocardia thermophila</name>
    <dbReference type="NCBI Taxonomy" id="1848"/>
    <lineage>
        <taxon>Bacteria</taxon>
        <taxon>Bacillati</taxon>
        <taxon>Actinomycetota</taxon>
        <taxon>Actinomycetes</taxon>
        <taxon>Pseudonocardiales</taxon>
        <taxon>Pseudonocardiaceae</taxon>
        <taxon>Pseudonocardia</taxon>
    </lineage>
</organism>
<evidence type="ECO:0000313" key="5">
    <source>
        <dbReference type="Proteomes" id="UP000184363"/>
    </source>
</evidence>
<gene>
    <name evidence="4" type="ORF">SAMN05443637_10382</name>
</gene>
<dbReference type="Proteomes" id="UP000184363">
    <property type="component" value="Unassembled WGS sequence"/>
</dbReference>